<dbReference type="STRING" id="60517.A0A0R3VX61"/>
<reference evidence="3" key="1">
    <citation type="submission" date="2017-02" db="UniProtKB">
        <authorList>
            <consortium name="WormBaseParasite"/>
        </authorList>
    </citation>
    <scope>IDENTIFICATION</scope>
</reference>
<dbReference type="Proteomes" id="UP000282613">
    <property type="component" value="Unassembled WGS sequence"/>
</dbReference>
<reference evidence="1 2" key="2">
    <citation type="submission" date="2018-11" db="EMBL/GenBank/DDBJ databases">
        <authorList>
            <consortium name="Pathogen Informatics"/>
        </authorList>
    </citation>
    <scope>NUCLEOTIDE SEQUENCE [LARGE SCALE GENOMIC DNA]</scope>
</reference>
<proteinExistence type="predicted"/>
<organism evidence="3">
    <name type="scientific">Taenia asiatica</name>
    <name type="common">Asian tapeworm</name>
    <dbReference type="NCBI Taxonomy" id="60517"/>
    <lineage>
        <taxon>Eukaryota</taxon>
        <taxon>Metazoa</taxon>
        <taxon>Spiralia</taxon>
        <taxon>Lophotrochozoa</taxon>
        <taxon>Platyhelminthes</taxon>
        <taxon>Cestoda</taxon>
        <taxon>Eucestoda</taxon>
        <taxon>Cyclophyllidea</taxon>
        <taxon>Taeniidae</taxon>
        <taxon>Taenia</taxon>
    </lineage>
</organism>
<dbReference type="AlphaFoldDB" id="A0A0R3VX61"/>
<protein>
    <submittedName>
        <fullName evidence="3">DUF4477 domain-containing protein</fullName>
    </submittedName>
</protein>
<dbReference type="EMBL" id="UYRS01000869">
    <property type="protein sequence ID" value="VDK24126.1"/>
    <property type="molecule type" value="Genomic_DNA"/>
</dbReference>
<evidence type="ECO:0000313" key="1">
    <source>
        <dbReference type="EMBL" id="VDK24126.1"/>
    </source>
</evidence>
<dbReference type="Gene3D" id="2.40.50.140">
    <property type="entry name" value="Nucleic acid-binding proteins"/>
    <property type="match status" value="1"/>
</dbReference>
<accession>A0A0R3VX61</accession>
<dbReference type="WBParaSite" id="TASK_0000200501-mRNA-1">
    <property type="protein sequence ID" value="TASK_0000200501-mRNA-1"/>
    <property type="gene ID" value="TASK_0000200501"/>
</dbReference>
<keyword evidence="2" id="KW-1185">Reference proteome</keyword>
<dbReference type="OrthoDB" id="6257070at2759"/>
<dbReference type="InterPro" id="IPR012340">
    <property type="entry name" value="NA-bd_OB-fold"/>
</dbReference>
<gene>
    <name evidence="1" type="ORF">TASK_LOCUS2006</name>
</gene>
<evidence type="ECO:0000313" key="3">
    <source>
        <dbReference type="WBParaSite" id="TASK_0000200501-mRNA-1"/>
    </source>
</evidence>
<evidence type="ECO:0000313" key="2">
    <source>
        <dbReference type="Proteomes" id="UP000282613"/>
    </source>
</evidence>
<sequence length="326" mass="37379">MFRKWDMRNDNLAITSRIVRRFKNQQRHFIHFAELCHLTRLLRKASIGRSNFCLNYVIRGLEATEVNQCLSRNCIDFFLLALNCWKSELCAIRALSMSCWRHSERQMSTGHFVKLATLIMIVLARILCESSQNDSYVTTPKSFSIESTLHDRMSRELNFISGRSVDKPSIGQTPIMNIRRNSQKDRKELPRMDFAPYVSFDELYANFDSFHKIVQTKGLSVRLLGLISAYVAGENIAEILSPRRLDGLPCILVDVSLLPGDFKRSLTVDAGLNRLVQFIGSLSLSSGNKKNWRLQALAHTFMDGVDMRSYGEVVRITRPYAQAINF</sequence>
<name>A0A0R3VX61_TAEAS</name>